<gene>
    <name evidence="1" type="ORF">AKJ09_07533</name>
</gene>
<dbReference type="KEGG" id="llu:AKJ09_07533"/>
<reference evidence="1 2" key="1">
    <citation type="submission" date="2015-08" db="EMBL/GenBank/DDBJ databases">
        <authorList>
            <person name="Babu N.S."/>
            <person name="Beckwith C.J."/>
            <person name="Beseler K.G."/>
            <person name="Brison A."/>
            <person name="Carone J.V."/>
            <person name="Caskin T.P."/>
            <person name="Diamond M."/>
            <person name="Durham M.E."/>
            <person name="Foxe J.M."/>
            <person name="Go M."/>
            <person name="Henderson B.A."/>
            <person name="Jones I.B."/>
            <person name="McGettigan J.A."/>
            <person name="Micheletti S.J."/>
            <person name="Nasrallah M.E."/>
            <person name="Ortiz D."/>
            <person name="Piller C.R."/>
            <person name="Privatt S.R."/>
            <person name="Schneider S.L."/>
            <person name="Sharp S."/>
            <person name="Smith T.C."/>
            <person name="Stanton J.D."/>
            <person name="Ullery H.E."/>
            <person name="Wilson R.J."/>
            <person name="Serrano M.G."/>
            <person name="Buck G."/>
            <person name="Lee V."/>
            <person name="Wang Y."/>
            <person name="Carvalho R."/>
            <person name="Voegtly L."/>
            <person name="Shi R."/>
            <person name="Duckworth R."/>
            <person name="Johnson A."/>
            <person name="Loviza R."/>
            <person name="Walstead R."/>
            <person name="Shah Z."/>
            <person name="Kiflezghi M."/>
            <person name="Wade K."/>
            <person name="Ball S.L."/>
            <person name="Bradley K.W."/>
            <person name="Asai D.J."/>
            <person name="Bowman C.A."/>
            <person name="Russell D.A."/>
            <person name="Pope W.H."/>
            <person name="Jacobs-Sera D."/>
            <person name="Hendrix R.W."/>
            <person name="Hatfull G.F."/>
        </authorList>
    </citation>
    <scope>NUCLEOTIDE SEQUENCE [LARGE SCALE GENOMIC DNA]</scope>
    <source>
        <strain evidence="1 2">DSM 27648</strain>
    </source>
</reference>
<dbReference type="Proteomes" id="UP000064967">
    <property type="component" value="Chromosome"/>
</dbReference>
<name>A0A0K1Q641_9BACT</name>
<dbReference type="STRING" id="1391654.AKJ09_07533"/>
<sequence length="51" mass="5516">MVGTVGRARLSVGKLHDGSFGAIAGELRSFVLSVEPAATPRRYRETSRLSR</sequence>
<proteinExistence type="predicted"/>
<dbReference type="AlphaFoldDB" id="A0A0K1Q641"/>
<protein>
    <submittedName>
        <fullName evidence="1">Uncharacterized protein</fullName>
    </submittedName>
</protein>
<organism evidence="1 2">
    <name type="scientific">Labilithrix luteola</name>
    <dbReference type="NCBI Taxonomy" id="1391654"/>
    <lineage>
        <taxon>Bacteria</taxon>
        <taxon>Pseudomonadati</taxon>
        <taxon>Myxococcota</taxon>
        <taxon>Polyangia</taxon>
        <taxon>Polyangiales</taxon>
        <taxon>Labilitrichaceae</taxon>
        <taxon>Labilithrix</taxon>
    </lineage>
</organism>
<keyword evidence="2" id="KW-1185">Reference proteome</keyword>
<dbReference type="EMBL" id="CP012333">
    <property type="protein sequence ID" value="AKV00870.1"/>
    <property type="molecule type" value="Genomic_DNA"/>
</dbReference>
<accession>A0A0K1Q641</accession>
<evidence type="ECO:0000313" key="1">
    <source>
        <dbReference type="EMBL" id="AKV00870.1"/>
    </source>
</evidence>
<evidence type="ECO:0000313" key="2">
    <source>
        <dbReference type="Proteomes" id="UP000064967"/>
    </source>
</evidence>